<evidence type="ECO:0000313" key="8">
    <source>
        <dbReference type="Proteomes" id="UP000192674"/>
    </source>
</evidence>
<feature type="region of interest" description="Disordered" evidence="5">
    <location>
        <begin position="1"/>
        <end position="25"/>
    </location>
</feature>
<protein>
    <submittedName>
        <fullName evidence="7">Transcriptional regulator, TetR family</fullName>
    </submittedName>
</protein>
<organism evidence="7 8">
    <name type="scientific">Kibdelosporangium aridum</name>
    <dbReference type="NCBI Taxonomy" id="2030"/>
    <lineage>
        <taxon>Bacteria</taxon>
        <taxon>Bacillati</taxon>
        <taxon>Actinomycetota</taxon>
        <taxon>Actinomycetes</taxon>
        <taxon>Pseudonocardiales</taxon>
        <taxon>Pseudonocardiaceae</taxon>
        <taxon>Kibdelosporangium</taxon>
    </lineage>
</organism>
<feature type="compositionally biased region" description="Polar residues" evidence="5">
    <location>
        <begin position="1"/>
        <end position="10"/>
    </location>
</feature>
<dbReference type="GO" id="GO:0003700">
    <property type="term" value="F:DNA-binding transcription factor activity"/>
    <property type="evidence" value="ECO:0007669"/>
    <property type="project" value="TreeGrafter"/>
</dbReference>
<name>A0A1Y5XSN6_KIBAR</name>
<dbReference type="SUPFAM" id="SSF46689">
    <property type="entry name" value="Homeodomain-like"/>
    <property type="match status" value="1"/>
</dbReference>
<dbReference type="InterPro" id="IPR041347">
    <property type="entry name" value="MftR_C"/>
</dbReference>
<evidence type="ECO:0000256" key="1">
    <source>
        <dbReference type="ARBA" id="ARBA00023015"/>
    </source>
</evidence>
<dbReference type="RefSeq" id="WP_084429224.1">
    <property type="nucleotide sequence ID" value="NZ_FWXV01000003.1"/>
</dbReference>
<dbReference type="PROSITE" id="PS50977">
    <property type="entry name" value="HTH_TETR_2"/>
    <property type="match status" value="1"/>
</dbReference>
<proteinExistence type="predicted"/>
<keyword evidence="3" id="KW-0804">Transcription</keyword>
<dbReference type="InterPro" id="IPR001647">
    <property type="entry name" value="HTH_TetR"/>
</dbReference>
<evidence type="ECO:0000259" key="6">
    <source>
        <dbReference type="PROSITE" id="PS50977"/>
    </source>
</evidence>
<dbReference type="GO" id="GO:0000976">
    <property type="term" value="F:transcription cis-regulatory region binding"/>
    <property type="evidence" value="ECO:0007669"/>
    <property type="project" value="TreeGrafter"/>
</dbReference>
<keyword evidence="2 4" id="KW-0238">DNA-binding</keyword>
<dbReference type="OrthoDB" id="4143918at2"/>
<evidence type="ECO:0000256" key="5">
    <source>
        <dbReference type="SAM" id="MobiDB-lite"/>
    </source>
</evidence>
<dbReference type="Gene3D" id="1.10.357.10">
    <property type="entry name" value="Tetracycline Repressor, domain 2"/>
    <property type="match status" value="1"/>
</dbReference>
<evidence type="ECO:0000256" key="3">
    <source>
        <dbReference type="ARBA" id="ARBA00023163"/>
    </source>
</evidence>
<dbReference type="InterPro" id="IPR009057">
    <property type="entry name" value="Homeodomain-like_sf"/>
</dbReference>
<keyword evidence="8" id="KW-1185">Reference proteome</keyword>
<feature type="DNA-binding region" description="H-T-H motif" evidence="4">
    <location>
        <begin position="47"/>
        <end position="66"/>
    </location>
</feature>
<dbReference type="EMBL" id="FWXV01000003">
    <property type="protein sequence ID" value="SMD11751.1"/>
    <property type="molecule type" value="Genomic_DNA"/>
</dbReference>
<dbReference type="PANTHER" id="PTHR30055">
    <property type="entry name" value="HTH-TYPE TRANSCRIPTIONAL REGULATOR RUTR"/>
    <property type="match status" value="1"/>
</dbReference>
<dbReference type="Pfam" id="PF17754">
    <property type="entry name" value="TetR_C_14"/>
    <property type="match status" value="1"/>
</dbReference>
<dbReference type="PANTHER" id="PTHR30055:SF238">
    <property type="entry name" value="MYCOFACTOCIN BIOSYNTHESIS TRANSCRIPTIONAL REGULATOR MFTR-RELATED"/>
    <property type="match status" value="1"/>
</dbReference>
<evidence type="ECO:0000256" key="2">
    <source>
        <dbReference type="ARBA" id="ARBA00023125"/>
    </source>
</evidence>
<reference evidence="7 8" key="1">
    <citation type="submission" date="2017-04" db="EMBL/GenBank/DDBJ databases">
        <authorList>
            <person name="Afonso C.L."/>
            <person name="Miller P.J."/>
            <person name="Scott M.A."/>
            <person name="Spackman E."/>
            <person name="Goraichik I."/>
            <person name="Dimitrov K.M."/>
            <person name="Suarez D.L."/>
            <person name="Swayne D.E."/>
        </authorList>
    </citation>
    <scope>NUCLEOTIDE SEQUENCE [LARGE SCALE GENOMIC DNA]</scope>
    <source>
        <strain evidence="7 8">DSM 43828</strain>
    </source>
</reference>
<sequence>MLNPQQSRSPGRTGRPPLTERRKAETRLEVARAAVRLFLAKGVAETSAEDIAAEAGISSRTLWRYFPTKDSCVMPLLTGGIEHTARHLRSWRSDQGVAELLAMMQSDYRESADVRTAMLNLVRLTKTEAGLRAVWLEAHREAEPVFAEALAQRAGLPEPDLTVTVQAAMINAALRAAVEYYASTSGAPNSMESVVTEALHIAAQGFPTVHKGQRKGR</sequence>
<dbReference type="AlphaFoldDB" id="A0A1Y5XSN6"/>
<dbReference type="Pfam" id="PF00440">
    <property type="entry name" value="TetR_N"/>
    <property type="match status" value="1"/>
</dbReference>
<dbReference type="InterPro" id="IPR050109">
    <property type="entry name" value="HTH-type_TetR-like_transc_reg"/>
</dbReference>
<dbReference type="Proteomes" id="UP000192674">
    <property type="component" value="Unassembled WGS sequence"/>
</dbReference>
<feature type="domain" description="HTH tetR-type" evidence="6">
    <location>
        <begin position="24"/>
        <end position="84"/>
    </location>
</feature>
<keyword evidence="1" id="KW-0805">Transcription regulation</keyword>
<dbReference type="PRINTS" id="PR00455">
    <property type="entry name" value="HTHTETR"/>
</dbReference>
<evidence type="ECO:0000313" key="7">
    <source>
        <dbReference type="EMBL" id="SMD11751.1"/>
    </source>
</evidence>
<gene>
    <name evidence="7" type="ORF">SAMN05661093_04835</name>
</gene>
<evidence type="ECO:0000256" key="4">
    <source>
        <dbReference type="PROSITE-ProRule" id="PRU00335"/>
    </source>
</evidence>
<accession>A0A1Y5XSN6</accession>